<keyword evidence="2" id="KW-0472">Membrane</keyword>
<evidence type="ECO:0000256" key="2">
    <source>
        <dbReference type="SAM" id="Phobius"/>
    </source>
</evidence>
<dbReference type="KEGG" id="ccac:CcaHIS019_0601420"/>
<organism evidence="3 4">
    <name type="scientific">Cutaneotrichosporon cavernicola</name>
    <dbReference type="NCBI Taxonomy" id="279322"/>
    <lineage>
        <taxon>Eukaryota</taxon>
        <taxon>Fungi</taxon>
        <taxon>Dikarya</taxon>
        <taxon>Basidiomycota</taxon>
        <taxon>Agaricomycotina</taxon>
        <taxon>Tremellomycetes</taxon>
        <taxon>Trichosporonales</taxon>
        <taxon>Trichosporonaceae</taxon>
        <taxon>Cutaneotrichosporon</taxon>
    </lineage>
</organism>
<sequence>MSRYYTQGAGRPASPDEVEFADRVGTSSFIGGPRRGNANEMRPMRHGEYEAPPEQRAPSFDIRADFDGSGPRWSEMYGVAKQETYRPVYDHHEAEGSIGHLMPKQDQLNDPEMVTVPVLGAEWTKDELHGQSRRGKADAKADKRKTSFKAWNRDQRGCCGCAWMTRTVFVFVAFFFIAALVVTLYFVIPRAVEFQWYADQPFVNTTDTYFARTPANFTFDANLQLMADSSASYVPVQFSNAEAKVLDIDTGVVIANGKLGKYTLQKGKNLPVVFPVTFSYAAINGTDPTWSNMYNACKHLFPGQERSSMKFRVEVKQFIVGMIPKPISTASLLGITCPFELPADGV</sequence>
<dbReference type="GeneID" id="85497553"/>
<evidence type="ECO:0000313" key="4">
    <source>
        <dbReference type="Proteomes" id="UP001233271"/>
    </source>
</evidence>
<keyword evidence="2" id="KW-1133">Transmembrane helix</keyword>
<dbReference type="Proteomes" id="UP001233271">
    <property type="component" value="Chromosome 6"/>
</dbReference>
<feature type="region of interest" description="Disordered" evidence="1">
    <location>
        <begin position="25"/>
        <end position="55"/>
    </location>
</feature>
<gene>
    <name evidence="3" type="ORF">CcaverHIS019_0601420</name>
</gene>
<dbReference type="AlphaFoldDB" id="A0AA48L825"/>
<keyword evidence="2" id="KW-0812">Transmembrane</keyword>
<name>A0AA48L825_9TREE</name>
<evidence type="ECO:0000256" key="1">
    <source>
        <dbReference type="SAM" id="MobiDB-lite"/>
    </source>
</evidence>
<protein>
    <submittedName>
        <fullName evidence="3">Uncharacterized protein</fullName>
    </submittedName>
</protein>
<dbReference type="RefSeq" id="XP_060458948.1">
    <property type="nucleotide sequence ID" value="XM_060602568.1"/>
</dbReference>
<keyword evidence="4" id="KW-1185">Reference proteome</keyword>
<feature type="transmembrane region" description="Helical" evidence="2">
    <location>
        <begin position="168"/>
        <end position="188"/>
    </location>
</feature>
<dbReference type="EMBL" id="AP028217">
    <property type="protein sequence ID" value="BEI93683.1"/>
    <property type="molecule type" value="Genomic_DNA"/>
</dbReference>
<accession>A0AA48L825</accession>
<evidence type="ECO:0000313" key="3">
    <source>
        <dbReference type="EMBL" id="BEI93683.1"/>
    </source>
</evidence>
<proteinExistence type="predicted"/>
<reference evidence="3" key="1">
    <citation type="journal article" date="2023" name="BMC Genomics">
        <title>Chromosome-level genome assemblies of Cutaneotrichosporon spp. (Trichosporonales, Basidiomycota) reveal imbalanced evolution between nucleotide sequences and chromosome synteny.</title>
        <authorList>
            <person name="Kobayashi Y."/>
            <person name="Kayamori A."/>
            <person name="Aoki K."/>
            <person name="Shiwa Y."/>
            <person name="Matsutani M."/>
            <person name="Fujita N."/>
            <person name="Sugita T."/>
            <person name="Iwasaki W."/>
            <person name="Tanaka N."/>
            <person name="Takashima M."/>
        </authorList>
    </citation>
    <scope>NUCLEOTIDE SEQUENCE</scope>
    <source>
        <strain evidence="3">HIS019</strain>
    </source>
</reference>